<evidence type="ECO:0000256" key="2">
    <source>
        <dbReference type="ARBA" id="ARBA00022692"/>
    </source>
</evidence>
<keyword evidence="4 6" id="KW-0472">Membrane</keyword>
<name>A0A087BJZ9_9BIFI</name>
<gene>
    <name evidence="7" type="ORF">BMIN_1533</name>
</gene>
<comment type="caution">
    <text evidence="7">The sequence shown here is derived from an EMBL/GenBank/DDBJ whole genome shotgun (WGS) entry which is preliminary data.</text>
</comment>
<feature type="region of interest" description="Disordered" evidence="5">
    <location>
        <begin position="1"/>
        <end position="69"/>
    </location>
</feature>
<dbReference type="eggNOG" id="COG0619">
    <property type="taxonomic scope" value="Bacteria"/>
</dbReference>
<keyword evidence="2 6" id="KW-0812">Transmembrane</keyword>
<evidence type="ECO:0000256" key="5">
    <source>
        <dbReference type="SAM" id="MobiDB-lite"/>
    </source>
</evidence>
<dbReference type="Pfam" id="PF09605">
    <property type="entry name" value="Trep_Strep"/>
    <property type="match status" value="1"/>
</dbReference>
<reference evidence="7 8" key="1">
    <citation type="submission" date="2014-03" db="EMBL/GenBank/DDBJ databases">
        <title>Genomics of Bifidobacteria.</title>
        <authorList>
            <person name="Ventura M."/>
            <person name="Milani C."/>
            <person name="Lugli G.A."/>
        </authorList>
    </citation>
    <scope>NUCLEOTIDE SEQUENCE [LARGE SCALE GENOMIC DNA]</scope>
    <source>
        <strain evidence="7 8">LMG 11592</strain>
    </source>
</reference>
<feature type="compositionally biased region" description="Low complexity" evidence="5">
    <location>
        <begin position="11"/>
        <end position="69"/>
    </location>
</feature>
<keyword evidence="8" id="KW-1185">Reference proteome</keyword>
<dbReference type="AlphaFoldDB" id="A0A087BJZ9"/>
<dbReference type="Proteomes" id="UP000029014">
    <property type="component" value="Unassembled WGS sequence"/>
</dbReference>
<sequence length="325" mass="34179">MSGSESTEPDMSAPTPASTPMTAAHTALDMAAASVTTASDPSTPAASVATPSTTTASTATPSTPPTDTAVRIAREPLRTRDVILIGVYAAVYLVLISIPAAPAHLIPALMPFMGLGCGVFGSIVYLLAVTRPNHADSGRRPSWAFCWPCLWESSMATTSPSSPPSAILAAWILSTMRVNELTTAMRRMHVPDSVTIAAAVMLRFLPSAASRKSAVGDAIRMRLRGTRTCAEGTRHNEGTRNKPVMMRRGTRGMARALDYRVVPLLSGTIAAADDLAQSALTRGLVLGRERTSIARIGFRARDRMVLAACLTVLALWALAAAGLVP</sequence>
<accession>A0A087BJZ9</accession>
<feature type="transmembrane region" description="Helical" evidence="6">
    <location>
        <begin position="108"/>
        <end position="130"/>
    </location>
</feature>
<evidence type="ECO:0000313" key="8">
    <source>
        <dbReference type="Proteomes" id="UP000029014"/>
    </source>
</evidence>
<evidence type="ECO:0000313" key="7">
    <source>
        <dbReference type="EMBL" id="KFI71349.1"/>
    </source>
</evidence>
<evidence type="ECO:0000256" key="4">
    <source>
        <dbReference type="ARBA" id="ARBA00023136"/>
    </source>
</evidence>
<keyword evidence="3 6" id="KW-1133">Transmembrane helix</keyword>
<feature type="transmembrane region" description="Helical" evidence="6">
    <location>
        <begin position="304"/>
        <end position="324"/>
    </location>
</feature>
<evidence type="ECO:0000256" key="1">
    <source>
        <dbReference type="ARBA" id="ARBA00004141"/>
    </source>
</evidence>
<dbReference type="CDD" id="cd16914">
    <property type="entry name" value="EcfT"/>
    <property type="match status" value="1"/>
</dbReference>
<dbReference type="InterPro" id="IPR003339">
    <property type="entry name" value="ABC/ECF_trnsptr_transmembrane"/>
</dbReference>
<feature type="transmembrane region" description="Helical" evidence="6">
    <location>
        <begin position="82"/>
        <end position="102"/>
    </location>
</feature>
<dbReference type="GO" id="GO:0005886">
    <property type="term" value="C:plasma membrane"/>
    <property type="evidence" value="ECO:0007669"/>
    <property type="project" value="UniProtKB-ARBA"/>
</dbReference>
<dbReference type="STRING" id="1693.BMIN_1533"/>
<proteinExistence type="predicted"/>
<evidence type="ECO:0000256" key="3">
    <source>
        <dbReference type="ARBA" id="ARBA00022989"/>
    </source>
</evidence>
<evidence type="ECO:0000256" key="6">
    <source>
        <dbReference type="SAM" id="Phobius"/>
    </source>
</evidence>
<dbReference type="EMBL" id="JGZD01000014">
    <property type="protein sequence ID" value="KFI71349.1"/>
    <property type="molecule type" value="Genomic_DNA"/>
</dbReference>
<organism evidence="7 8">
    <name type="scientific">Bifidobacterium minimum</name>
    <dbReference type="NCBI Taxonomy" id="1693"/>
    <lineage>
        <taxon>Bacteria</taxon>
        <taxon>Bacillati</taxon>
        <taxon>Actinomycetota</taxon>
        <taxon>Actinomycetes</taxon>
        <taxon>Bifidobacteriales</taxon>
        <taxon>Bifidobacteriaceae</taxon>
        <taxon>Bifidobacterium</taxon>
    </lineage>
</organism>
<protein>
    <submittedName>
        <fullName evidence="7">Cobalt transport protein</fullName>
    </submittedName>
</protein>
<dbReference type="InterPro" id="IPR011733">
    <property type="entry name" value="CHP02185_IM"/>
</dbReference>
<comment type="subcellular location">
    <subcellularLocation>
        <location evidence="1">Membrane</location>
        <topology evidence="1">Multi-pass membrane protein</topology>
    </subcellularLocation>
</comment>